<evidence type="ECO:0000313" key="2">
    <source>
        <dbReference type="EMBL" id="CAE8635298.1"/>
    </source>
</evidence>
<keyword evidence="3" id="KW-1185">Reference proteome</keyword>
<dbReference type="AlphaFoldDB" id="A0A813HBL5"/>
<name>A0A813HBL5_POLGL</name>
<evidence type="ECO:0000313" key="3">
    <source>
        <dbReference type="Proteomes" id="UP000654075"/>
    </source>
</evidence>
<feature type="domain" description="SET" evidence="1">
    <location>
        <begin position="107"/>
        <end position="204"/>
    </location>
</feature>
<dbReference type="SUPFAM" id="SSF82199">
    <property type="entry name" value="SET domain"/>
    <property type="match status" value="1"/>
</dbReference>
<dbReference type="Pfam" id="PF00856">
    <property type="entry name" value="SET"/>
    <property type="match status" value="1"/>
</dbReference>
<gene>
    <name evidence="2" type="ORF">PGLA1383_LOCUS50893</name>
</gene>
<reference evidence="2" key="1">
    <citation type="submission" date="2021-02" db="EMBL/GenBank/DDBJ databases">
        <authorList>
            <person name="Dougan E. K."/>
            <person name="Rhodes N."/>
            <person name="Thang M."/>
            <person name="Chan C."/>
        </authorList>
    </citation>
    <scope>NUCLEOTIDE SEQUENCE</scope>
</reference>
<organism evidence="2 3">
    <name type="scientific">Polarella glacialis</name>
    <name type="common">Dinoflagellate</name>
    <dbReference type="NCBI Taxonomy" id="89957"/>
    <lineage>
        <taxon>Eukaryota</taxon>
        <taxon>Sar</taxon>
        <taxon>Alveolata</taxon>
        <taxon>Dinophyceae</taxon>
        <taxon>Suessiales</taxon>
        <taxon>Suessiaceae</taxon>
        <taxon>Polarella</taxon>
    </lineage>
</organism>
<dbReference type="InterPro" id="IPR001214">
    <property type="entry name" value="SET_dom"/>
</dbReference>
<accession>A0A813HBL5</accession>
<dbReference type="Proteomes" id="UP000654075">
    <property type="component" value="Unassembled WGS sequence"/>
</dbReference>
<protein>
    <recommendedName>
        <fullName evidence="1">SET domain-containing protein</fullName>
    </recommendedName>
</protein>
<dbReference type="EMBL" id="CAJNNV010031267">
    <property type="protein sequence ID" value="CAE8635298.1"/>
    <property type="molecule type" value="Genomic_DNA"/>
</dbReference>
<dbReference type="OrthoDB" id="445514at2759"/>
<proteinExistence type="predicted"/>
<dbReference type="InterPro" id="IPR046341">
    <property type="entry name" value="SET_dom_sf"/>
</dbReference>
<sequence length="232" mass="25334">MAKRRGLLSLCAVGIALLEFLSVLDVAILLPRGQTRGTGVALRALRPGADSDEMRFLLLTGPTPDQLAAQAGGVDADKRHGVPPTPPPDFTVPVEVRDAPQYGEGQRGIFALARISRGTVCHRKWGPVPKVHHGSLPAILKAISASDAQQYLRRGCVNPMDPDHLIIDFDSAACFVNHSRKPNLDSGGRAIRDILPEEELLMNYRCHAEPAWYQELCADYDVLTERQIAALF</sequence>
<comment type="caution">
    <text evidence="2">The sequence shown here is derived from an EMBL/GenBank/DDBJ whole genome shotgun (WGS) entry which is preliminary data.</text>
</comment>
<dbReference type="Gene3D" id="2.170.270.10">
    <property type="entry name" value="SET domain"/>
    <property type="match status" value="1"/>
</dbReference>
<evidence type="ECO:0000259" key="1">
    <source>
        <dbReference type="Pfam" id="PF00856"/>
    </source>
</evidence>